<feature type="region of interest" description="Disordered" evidence="1">
    <location>
        <begin position="259"/>
        <end position="303"/>
    </location>
</feature>
<organism evidence="2 3">
    <name type="scientific">Diaporthe helianthi</name>
    <dbReference type="NCBI Taxonomy" id="158607"/>
    <lineage>
        <taxon>Eukaryota</taxon>
        <taxon>Fungi</taxon>
        <taxon>Dikarya</taxon>
        <taxon>Ascomycota</taxon>
        <taxon>Pezizomycotina</taxon>
        <taxon>Sordariomycetes</taxon>
        <taxon>Sordariomycetidae</taxon>
        <taxon>Diaporthales</taxon>
        <taxon>Diaporthaceae</taxon>
        <taxon>Diaporthe</taxon>
    </lineage>
</organism>
<dbReference type="EMBL" id="MAVT02000274">
    <property type="protein sequence ID" value="POS77396.1"/>
    <property type="molecule type" value="Genomic_DNA"/>
</dbReference>
<evidence type="ECO:0000313" key="2">
    <source>
        <dbReference type="EMBL" id="POS77396.1"/>
    </source>
</evidence>
<reference evidence="2" key="1">
    <citation type="submission" date="2017-09" db="EMBL/GenBank/DDBJ databases">
        <title>Polyketide synthases of a Diaporthe helianthi virulent isolate.</title>
        <authorList>
            <person name="Baroncelli R."/>
        </authorList>
    </citation>
    <scope>NUCLEOTIDE SEQUENCE [LARGE SCALE GENOMIC DNA]</scope>
    <source>
        <strain evidence="2">7/96</strain>
    </source>
</reference>
<dbReference type="Proteomes" id="UP000094444">
    <property type="component" value="Unassembled WGS sequence"/>
</dbReference>
<feature type="region of interest" description="Disordered" evidence="1">
    <location>
        <begin position="55"/>
        <end position="99"/>
    </location>
</feature>
<keyword evidence="3" id="KW-1185">Reference proteome</keyword>
<accession>A0A2P5I4H5</accession>
<feature type="compositionally biased region" description="Acidic residues" evidence="1">
    <location>
        <begin position="193"/>
        <end position="203"/>
    </location>
</feature>
<proteinExistence type="predicted"/>
<evidence type="ECO:0000313" key="3">
    <source>
        <dbReference type="Proteomes" id="UP000094444"/>
    </source>
</evidence>
<feature type="region of interest" description="Disordered" evidence="1">
    <location>
        <begin position="175"/>
        <end position="206"/>
    </location>
</feature>
<comment type="caution">
    <text evidence="2">The sequence shown here is derived from an EMBL/GenBank/DDBJ whole genome shotgun (WGS) entry which is preliminary data.</text>
</comment>
<dbReference type="OrthoDB" id="5219011at2759"/>
<name>A0A2P5I4H5_DIAHE</name>
<feature type="compositionally biased region" description="Gly residues" evidence="1">
    <location>
        <begin position="259"/>
        <end position="270"/>
    </location>
</feature>
<feature type="compositionally biased region" description="Basic residues" evidence="1">
    <location>
        <begin position="272"/>
        <end position="285"/>
    </location>
</feature>
<sequence length="329" mass="35651">MDRNGNFDYRNFFYPGPAPLPVQIYPVSGDPRFPFHFPPGANSINHMARGQEITADDADQSTPPTPPPRHAGSSNSAVVAKRDAATARGSAPTGSTNPPVKLNHVVQGLSHLLAEAITFCEECLRTHKEVTAAAPFAGHATRNRLWRELLESRFEASGVHKDLLHTLVPRVRRYTEQARQSVARERGGGGGGSEEDGDGDGDGDEHSRLTLMADKLLAQCNWVGQIYRKALGSSAACESMVDTMREMIVLCGKIGPEGGAQEGQDGGGGQLKKPKKPLPKWKRNKEGRLVSNLPSRPNVGGRSDLECFQHVERKDGEVLPPPLSTSVVW</sequence>
<dbReference type="AlphaFoldDB" id="A0A2P5I4H5"/>
<protein>
    <submittedName>
        <fullName evidence="2">Uncharacterized protein</fullName>
    </submittedName>
</protein>
<evidence type="ECO:0000256" key="1">
    <source>
        <dbReference type="SAM" id="MobiDB-lite"/>
    </source>
</evidence>
<gene>
    <name evidence="2" type="ORF">DHEL01_v204222</name>
</gene>
<dbReference type="InParanoid" id="A0A2P5I4H5"/>